<dbReference type="EMBL" id="BPLR01018604">
    <property type="protein sequence ID" value="GIZ00941.1"/>
    <property type="molecule type" value="Genomic_DNA"/>
</dbReference>
<dbReference type="GO" id="GO:0004497">
    <property type="term" value="F:monooxygenase activity"/>
    <property type="evidence" value="ECO:0007669"/>
    <property type="project" value="UniProtKB-KW"/>
</dbReference>
<evidence type="ECO:0000256" key="8">
    <source>
        <dbReference type="ARBA" id="ARBA00023136"/>
    </source>
</evidence>
<dbReference type="SUPFAM" id="SSF48264">
    <property type="entry name" value="Cytochrome P450"/>
    <property type="match status" value="1"/>
</dbReference>
<keyword evidence="7" id="KW-0560">Oxidoreductase</keyword>
<sequence length="87" mass="9554">MPVGCPLETAHRGPSARRGRGQTRSGHIYRGGHETIAISVKWALYLIGLHPEVQERIHQELDRVLGSDSKGPLAVADLNELKYLSVS</sequence>
<comment type="subcellular location">
    <subcellularLocation>
        <location evidence="2">Endoplasmic reticulum membrane</location>
    </subcellularLocation>
</comment>
<dbReference type="GO" id="GO:0016705">
    <property type="term" value="F:oxidoreductase activity, acting on paired donors, with incorporation or reduction of molecular oxygen"/>
    <property type="evidence" value="ECO:0007669"/>
    <property type="project" value="InterPro"/>
</dbReference>
<evidence type="ECO:0000256" key="2">
    <source>
        <dbReference type="ARBA" id="ARBA00004586"/>
    </source>
</evidence>
<dbReference type="GO" id="GO:0005506">
    <property type="term" value="F:iron ion binding"/>
    <property type="evidence" value="ECO:0007669"/>
    <property type="project" value="InterPro"/>
</dbReference>
<evidence type="ECO:0000256" key="7">
    <source>
        <dbReference type="ARBA" id="ARBA00023033"/>
    </source>
</evidence>
<keyword evidence="7" id="KW-0503">Monooxygenase</keyword>
<evidence type="ECO:0000313" key="10">
    <source>
        <dbReference type="EMBL" id="GIZ00941.1"/>
    </source>
</evidence>
<gene>
    <name evidence="10" type="ORF">CEXT_216351</name>
</gene>
<keyword evidence="4" id="KW-0349">Heme</keyword>
<keyword evidence="5" id="KW-0256">Endoplasmic reticulum</keyword>
<dbReference type="PANTHER" id="PTHR24291">
    <property type="entry name" value="CYTOCHROME P450 FAMILY 4"/>
    <property type="match status" value="1"/>
</dbReference>
<feature type="region of interest" description="Disordered" evidence="9">
    <location>
        <begin position="1"/>
        <end position="27"/>
    </location>
</feature>
<comment type="caution">
    <text evidence="10">The sequence shown here is derived from an EMBL/GenBank/DDBJ whole genome shotgun (WGS) entry which is preliminary data.</text>
</comment>
<dbReference type="Pfam" id="PF00067">
    <property type="entry name" value="p450"/>
    <property type="match status" value="1"/>
</dbReference>
<protein>
    <recommendedName>
        <fullName evidence="12">Cytochrome P450</fullName>
    </recommendedName>
</protein>
<keyword evidence="8" id="KW-0472">Membrane</keyword>
<dbReference type="AlphaFoldDB" id="A0AAV4Y3E7"/>
<evidence type="ECO:0000256" key="1">
    <source>
        <dbReference type="ARBA" id="ARBA00001971"/>
    </source>
</evidence>
<dbReference type="InterPro" id="IPR001128">
    <property type="entry name" value="Cyt_P450"/>
</dbReference>
<evidence type="ECO:0000256" key="3">
    <source>
        <dbReference type="ARBA" id="ARBA00010617"/>
    </source>
</evidence>
<accession>A0AAV4Y3E7</accession>
<comment type="cofactor">
    <cofactor evidence="1">
        <name>heme</name>
        <dbReference type="ChEBI" id="CHEBI:30413"/>
    </cofactor>
</comment>
<evidence type="ECO:0000256" key="5">
    <source>
        <dbReference type="ARBA" id="ARBA00022824"/>
    </source>
</evidence>
<evidence type="ECO:0000313" key="11">
    <source>
        <dbReference type="Proteomes" id="UP001054945"/>
    </source>
</evidence>
<dbReference type="PANTHER" id="PTHR24291:SF189">
    <property type="entry name" value="CYTOCHROME P450 4C3-RELATED"/>
    <property type="match status" value="1"/>
</dbReference>
<evidence type="ECO:0000256" key="4">
    <source>
        <dbReference type="ARBA" id="ARBA00022617"/>
    </source>
</evidence>
<keyword evidence="11" id="KW-1185">Reference proteome</keyword>
<comment type="similarity">
    <text evidence="3">Belongs to the cytochrome P450 family.</text>
</comment>
<dbReference type="Gene3D" id="1.10.630.10">
    <property type="entry name" value="Cytochrome P450"/>
    <property type="match status" value="1"/>
</dbReference>
<organism evidence="10 11">
    <name type="scientific">Caerostris extrusa</name>
    <name type="common">Bark spider</name>
    <name type="synonym">Caerostris bankana</name>
    <dbReference type="NCBI Taxonomy" id="172846"/>
    <lineage>
        <taxon>Eukaryota</taxon>
        <taxon>Metazoa</taxon>
        <taxon>Ecdysozoa</taxon>
        <taxon>Arthropoda</taxon>
        <taxon>Chelicerata</taxon>
        <taxon>Arachnida</taxon>
        <taxon>Araneae</taxon>
        <taxon>Araneomorphae</taxon>
        <taxon>Entelegynae</taxon>
        <taxon>Araneoidea</taxon>
        <taxon>Araneidae</taxon>
        <taxon>Caerostris</taxon>
    </lineage>
</organism>
<dbReference type="GO" id="GO:0005789">
    <property type="term" value="C:endoplasmic reticulum membrane"/>
    <property type="evidence" value="ECO:0007669"/>
    <property type="project" value="UniProtKB-SubCell"/>
</dbReference>
<keyword evidence="6" id="KW-0408">Iron</keyword>
<dbReference type="InterPro" id="IPR050196">
    <property type="entry name" value="Cytochrome_P450_Monoox"/>
</dbReference>
<evidence type="ECO:0000256" key="6">
    <source>
        <dbReference type="ARBA" id="ARBA00023004"/>
    </source>
</evidence>
<name>A0AAV4Y3E7_CAEEX</name>
<evidence type="ECO:0008006" key="12">
    <source>
        <dbReference type="Google" id="ProtNLM"/>
    </source>
</evidence>
<dbReference type="Proteomes" id="UP001054945">
    <property type="component" value="Unassembled WGS sequence"/>
</dbReference>
<reference evidence="10 11" key="1">
    <citation type="submission" date="2021-06" db="EMBL/GenBank/DDBJ databases">
        <title>Caerostris extrusa draft genome.</title>
        <authorList>
            <person name="Kono N."/>
            <person name="Arakawa K."/>
        </authorList>
    </citation>
    <scope>NUCLEOTIDE SEQUENCE [LARGE SCALE GENOMIC DNA]</scope>
</reference>
<evidence type="ECO:0000256" key="9">
    <source>
        <dbReference type="SAM" id="MobiDB-lite"/>
    </source>
</evidence>
<dbReference type="GO" id="GO:0020037">
    <property type="term" value="F:heme binding"/>
    <property type="evidence" value="ECO:0007669"/>
    <property type="project" value="InterPro"/>
</dbReference>
<dbReference type="InterPro" id="IPR036396">
    <property type="entry name" value="Cyt_P450_sf"/>
</dbReference>
<proteinExistence type="inferred from homology"/>
<keyword evidence="4" id="KW-0479">Metal-binding</keyword>